<evidence type="ECO:0000313" key="2">
    <source>
        <dbReference type="Proteomes" id="UP000298416"/>
    </source>
</evidence>
<proteinExistence type="predicted"/>
<gene>
    <name evidence="1" type="ORF">SASPL_156373</name>
</gene>
<reference evidence="1" key="2">
    <citation type="submission" date="2020-08" db="EMBL/GenBank/DDBJ databases">
        <title>Plant Genome Project.</title>
        <authorList>
            <person name="Zhang R.-G."/>
        </authorList>
    </citation>
    <scope>NUCLEOTIDE SEQUENCE</scope>
    <source>
        <strain evidence="1">Huo1</strain>
        <tissue evidence="1">Leaf</tissue>
    </source>
</reference>
<keyword evidence="2" id="KW-1185">Reference proteome</keyword>
<comment type="caution">
    <text evidence="1">The sequence shown here is derived from an EMBL/GenBank/DDBJ whole genome shotgun (WGS) entry which is preliminary data.</text>
</comment>
<name>A0A8X8VWR9_SALSN</name>
<sequence length="128" mass="14194">MAMDTSPTAEGSVWFHAPCGSWRLDLMASNESWSVWLLEHVATQEEECYRKKNSHHDCHERHLEGDPRERCRILVSVSVTKVSRPFSAPAHGCARAFGMDVLLAKSSAQSGGRDSCRTRGTRCVGTCS</sequence>
<accession>A0A8X8VWR9</accession>
<evidence type="ECO:0000313" key="1">
    <source>
        <dbReference type="EMBL" id="KAG6383857.1"/>
    </source>
</evidence>
<dbReference type="AlphaFoldDB" id="A0A8X8VWR9"/>
<organism evidence="1">
    <name type="scientific">Salvia splendens</name>
    <name type="common">Scarlet sage</name>
    <dbReference type="NCBI Taxonomy" id="180675"/>
    <lineage>
        <taxon>Eukaryota</taxon>
        <taxon>Viridiplantae</taxon>
        <taxon>Streptophyta</taxon>
        <taxon>Embryophyta</taxon>
        <taxon>Tracheophyta</taxon>
        <taxon>Spermatophyta</taxon>
        <taxon>Magnoliopsida</taxon>
        <taxon>eudicotyledons</taxon>
        <taxon>Gunneridae</taxon>
        <taxon>Pentapetalae</taxon>
        <taxon>asterids</taxon>
        <taxon>lamiids</taxon>
        <taxon>Lamiales</taxon>
        <taxon>Lamiaceae</taxon>
        <taxon>Nepetoideae</taxon>
        <taxon>Mentheae</taxon>
        <taxon>Salviinae</taxon>
        <taxon>Salvia</taxon>
        <taxon>Salvia subgen. Calosphace</taxon>
        <taxon>core Calosphace</taxon>
    </lineage>
</organism>
<dbReference type="EMBL" id="PNBA02000367">
    <property type="protein sequence ID" value="KAG6383857.1"/>
    <property type="molecule type" value="Genomic_DNA"/>
</dbReference>
<protein>
    <submittedName>
        <fullName evidence="1">Uncharacterized protein</fullName>
    </submittedName>
</protein>
<reference evidence="1" key="1">
    <citation type="submission" date="2018-01" db="EMBL/GenBank/DDBJ databases">
        <authorList>
            <person name="Mao J.F."/>
        </authorList>
    </citation>
    <scope>NUCLEOTIDE SEQUENCE</scope>
    <source>
        <strain evidence="1">Huo1</strain>
        <tissue evidence="1">Leaf</tissue>
    </source>
</reference>
<dbReference type="Proteomes" id="UP000298416">
    <property type="component" value="Unassembled WGS sequence"/>
</dbReference>